<dbReference type="AlphaFoldDB" id="W7BYU3"/>
<evidence type="ECO:0000256" key="1">
    <source>
        <dbReference type="ARBA" id="ARBA00004202"/>
    </source>
</evidence>
<accession>W7BYU3</accession>
<dbReference type="Gene3D" id="3.40.50.12580">
    <property type="match status" value="1"/>
</dbReference>
<dbReference type="InterPro" id="IPR043149">
    <property type="entry name" value="TagF_N"/>
</dbReference>
<sequence>MKLIMNCLLALFRLFPVKNIMLLESMSGFQDNSKALFEEMMLQKINEKYKMIWFVADLDMVKNQDYPNVRFMKKSGITRKSLRYLYYNCVAKYCFYTHEVLGYRTDDKQIRFFLTHGTPLKDSRGCFGPTENHTYILATSDFAAELRATSLLGGAEKMQVLGFPRNDKMFREDTGTEKFLAKNEYKKLIVWLPTFKHINNSDRVDFARDSDQDISLMSPTFFKTLNEKLAATETLLIIKFHPNQDLRFVSFYDLSHIVTLSNQKMLQERIDLYALLGKSDALITDFSSVYFDYLLLNKPIGFELADMNNYNSGRGFLVDEPLDYMPGAKIYDETGFLQFIHQIARNEDDHVLERAKLCTKMNHHHDNKSAKRILKFLKLDGEHT</sequence>
<keyword evidence="6" id="KW-0472">Membrane</keyword>
<gene>
    <name evidence="7" type="ORF">PCORN_17139</name>
</gene>
<dbReference type="PANTHER" id="PTHR37316:SF3">
    <property type="entry name" value="TEICHOIC ACID GLYCEROL-PHOSPHATE TRANSFERASE"/>
    <property type="match status" value="1"/>
</dbReference>
<keyword evidence="8" id="KW-1185">Reference proteome</keyword>
<protein>
    <submittedName>
        <fullName evidence="7">Putative glycerol phosphotransferase</fullName>
    </submittedName>
</protein>
<dbReference type="Pfam" id="PF04464">
    <property type="entry name" value="Glyphos_transf"/>
    <property type="match status" value="1"/>
</dbReference>
<keyword evidence="4 7" id="KW-0808">Transferase</keyword>
<comment type="subcellular location">
    <subcellularLocation>
        <location evidence="1">Cell membrane</location>
        <topology evidence="1">Peripheral membrane protein</topology>
    </subcellularLocation>
</comment>
<evidence type="ECO:0000256" key="6">
    <source>
        <dbReference type="ARBA" id="ARBA00023136"/>
    </source>
</evidence>
<evidence type="ECO:0000313" key="7">
    <source>
        <dbReference type="EMBL" id="EUJ25403.1"/>
    </source>
</evidence>
<dbReference type="RefSeq" id="WP_036082107.1">
    <property type="nucleotide sequence ID" value="NZ_AODE01000042.1"/>
</dbReference>
<name>W7BYU3_9LIST</name>
<evidence type="ECO:0000256" key="4">
    <source>
        <dbReference type="ARBA" id="ARBA00022679"/>
    </source>
</evidence>
<dbReference type="InterPro" id="IPR051612">
    <property type="entry name" value="Teichoic_Acid_Biosynth"/>
</dbReference>
<reference evidence="7 8" key="1">
    <citation type="journal article" date="2014" name="Int. J. Syst. Evol. Microbiol.">
        <title>Listeria floridensis sp. nov., Listeria aquatica sp. nov., Listeria cornellensis sp. nov., Listeria riparia sp. nov. and Listeria grandensis sp. nov., from agricultural and natural environments.</title>
        <authorList>
            <person name="den Bakker H.C."/>
            <person name="Warchocki S."/>
            <person name="Wright E.M."/>
            <person name="Allred A.F."/>
            <person name="Ahlstrom C."/>
            <person name="Manuel C.S."/>
            <person name="Stasiewicz M.J."/>
            <person name="Burrell A."/>
            <person name="Roof S."/>
            <person name="Strawn L."/>
            <person name="Fortes E.D."/>
            <person name="Nightingale K.K."/>
            <person name="Kephart D."/>
            <person name="Wiedmann M."/>
        </authorList>
    </citation>
    <scope>NUCLEOTIDE SEQUENCE [LARGE SCALE GENOMIC DNA]</scope>
    <source>
        <strain evidence="8">FSL F6-969</strain>
    </source>
</reference>
<evidence type="ECO:0000313" key="8">
    <source>
        <dbReference type="Proteomes" id="UP000019254"/>
    </source>
</evidence>
<organism evidence="7 8">
    <name type="scientific">Listeria cornellensis FSL F6-0969</name>
    <dbReference type="NCBI Taxonomy" id="1265820"/>
    <lineage>
        <taxon>Bacteria</taxon>
        <taxon>Bacillati</taxon>
        <taxon>Bacillota</taxon>
        <taxon>Bacilli</taxon>
        <taxon>Bacillales</taxon>
        <taxon>Listeriaceae</taxon>
        <taxon>Listeria</taxon>
    </lineage>
</organism>
<keyword evidence="5" id="KW-0777">Teichoic acid biosynthesis</keyword>
<dbReference type="OrthoDB" id="9811865at2"/>
<dbReference type="GO" id="GO:0019350">
    <property type="term" value="P:teichoic acid biosynthetic process"/>
    <property type="evidence" value="ECO:0007669"/>
    <property type="project" value="UniProtKB-KW"/>
</dbReference>
<dbReference type="InterPro" id="IPR043148">
    <property type="entry name" value="TagF_C"/>
</dbReference>
<comment type="similarity">
    <text evidence="2">Belongs to the CDP-glycerol glycerophosphotransferase family.</text>
</comment>
<dbReference type="Gene3D" id="3.40.50.11820">
    <property type="match status" value="1"/>
</dbReference>
<dbReference type="GO" id="GO:0005886">
    <property type="term" value="C:plasma membrane"/>
    <property type="evidence" value="ECO:0007669"/>
    <property type="project" value="UniProtKB-SubCell"/>
</dbReference>
<dbReference type="EMBL" id="AODE01000042">
    <property type="protein sequence ID" value="EUJ25403.1"/>
    <property type="molecule type" value="Genomic_DNA"/>
</dbReference>
<dbReference type="SUPFAM" id="SSF53756">
    <property type="entry name" value="UDP-Glycosyltransferase/glycogen phosphorylase"/>
    <property type="match status" value="1"/>
</dbReference>
<dbReference type="PANTHER" id="PTHR37316">
    <property type="entry name" value="TEICHOIC ACID GLYCEROL-PHOSPHATE PRIMASE"/>
    <property type="match status" value="1"/>
</dbReference>
<proteinExistence type="inferred from homology"/>
<dbReference type="STRING" id="1265820.PCORN_17139"/>
<dbReference type="Proteomes" id="UP000019254">
    <property type="component" value="Unassembled WGS sequence"/>
</dbReference>
<evidence type="ECO:0000256" key="2">
    <source>
        <dbReference type="ARBA" id="ARBA00010488"/>
    </source>
</evidence>
<dbReference type="InterPro" id="IPR007554">
    <property type="entry name" value="Glycerophosphate_synth"/>
</dbReference>
<keyword evidence="3" id="KW-1003">Cell membrane</keyword>
<evidence type="ECO:0000256" key="5">
    <source>
        <dbReference type="ARBA" id="ARBA00022944"/>
    </source>
</evidence>
<evidence type="ECO:0000256" key="3">
    <source>
        <dbReference type="ARBA" id="ARBA00022475"/>
    </source>
</evidence>
<dbReference type="GO" id="GO:0047355">
    <property type="term" value="F:CDP-glycerol glycerophosphotransferase activity"/>
    <property type="evidence" value="ECO:0007669"/>
    <property type="project" value="InterPro"/>
</dbReference>
<comment type="caution">
    <text evidence="7">The sequence shown here is derived from an EMBL/GenBank/DDBJ whole genome shotgun (WGS) entry which is preliminary data.</text>
</comment>
<dbReference type="PATRIC" id="fig|1265820.5.peg.3382"/>